<accession>A0A6C0ALK0</accession>
<protein>
    <submittedName>
        <fullName evidence="1">Uncharacterized protein</fullName>
    </submittedName>
</protein>
<sequence>MFNLSLFNQSPISNDNIIIISKEINVHKSEIHKMYSRVSTKSINIGYINNQNKIKDCGSYIIIINSQNNTGPSAIYCISRSNKLLSGNINKLSYSEGINGDFIELDWNPGEYPLIKYNCKYVYNSDETNICKLTFLIKII</sequence>
<evidence type="ECO:0000313" key="1">
    <source>
        <dbReference type="EMBL" id="QHS80687.1"/>
    </source>
</evidence>
<organism evidence="1">
    <name type="scientific">viral metagenome</name>
    <dbReference type="NCBI Taxonomy" id="1070528"/>
    <lineage>
        <taxon>unclassified sequences</taxon>
        <taxon>metagenomes</taxon>
        <taxon>organismal metagenomes</taxon>
    </lineage>
</organism>
<dbReference type="EMBL" id="MN740716">
    <property type="protein sequence ID" value="QHS80687.1"/>
    <property type="molecule type" value="Genomic_DNA"/>
</dbReference>
<name>A0A6C0ALK0_9ZZZZ</name>
<dbReference type="AlphaFoldDB" id="A0A6C0ALK0"/>
<reference evidence="1" key="1">
    <citation type="journal article" date="2020" name="Nature">
        <title>Giant virus diversity and host interactions through global metagenomics.</title>
        <authorList>
            <person name="Schulz F."/>
            <person name="Roux S."/>
            <person name="Paez-Espino D."/>
            <person name="Jungbluth S."/>
            <person name="Walsh D.A."/>
            <person name="Denef V.J."/>
            <person name="McMahon K.D."/>
            <person name="Konstantinidis K.T."/>
            <person name="Eloe-Fadrosh E.A."/>
            <person name="Kyrpides N.C."/>
            <person name="Woyke T."/>
        </authorList>
    </citation>
    <scope>NUCLEOTIDE SEQUENCE</scope>
    <source>
        <strain evidence="1">GVMAG-S-1091796-13</strain>
    </source>
</reference>
<proteinExistence type="predicted"/>